<organism evidence="13 14">
    <name type="scientific">Parvularcula mediterranea</name>
    <dbReference type="NCBI Taxonomy" id="2732508"/>
    <lineage>
        <taxon>Bacteria</taxon>
        <taxon>Pseudomonadati</taxon>
        <taxon>Pseudomonadota</taxon>
        <taxon>Alphaproteobacteria</taxon>
        <taxon>Parvularculales</taxon>
        <taxon>Parvularculaceae</taxon>
        <taxon>Parvularcula</taxon>
    </lineage>
</organism>
<dbReference type="SUPFAM" id="SSF143865">
    <property type="entry name" value="CorA soluble domain-like"/>
    <property type="match status" value="1"/>
</dbReference>
<feature type="transmembrane region" description="Helical" evidence="12">
    <location>
        <begin position="311"/>
        <end position="331"/>
    </location>
</feature>
<feature type="transmembrane region" description="Helical" evidence="12">
    <location>
        <begin position="278"/>
        <end position="299"/>
    </location>
</feature>
<dbReference type="Gene3D" id="1.20.58.340">
    <property type="entry name" value="Magnesium transport protein CorA, transmembrane region"/>
    <property type="match status" value="2"/>
</dbReference>
<sequence length="337" mass="37008">MSDEYQSSPDETQPPVLPMGSVVEAFSVDAEGVASILPDPRNARVPRGGYLWLHLNLDEAEELVTQGLGLSEQVARALLAAETRPRTSFLGKGILINLRGVNLNDGANPEDMLSLRCWLEPGRLITIRKRRSIAVNHLRDAYREGEGHERPAQLLVEIIRKLMDLIDPVVDGLADSLDGLEARALTEGQNDALRDEISSMRHDAAIYLRYLGPMKDAIAKLNGRDHALISQDENDSLQEEADRAERVVEELGITIDRARVIVDQMAAARSEKMNNNMMVLSVVSAIFLPLGFLTGLLGINVGGLPGTENPLAFTYVVAVCTFIGVVAGIFFKARDWF</sequence>
<comment type="similarity">
    <text evidence="2">Belongs to the CorA metal ion transporter (MIT) (TC 1.A.35) family.</text>
</comment>
<dbReference type="Pfam" id="PF01544">
    <property type="entry name" value="CorA"/>
    <property type="match status" value="1"/>
</dbReference>
<keyword evidence="8 12" id="KW-1133">Transmembrane helix</keyword>
<dbReference type="EMBL" id="JABFCX010000002">
    <property type="protein sequence ID" value="NNU15924.1"/>
    <property type="molecule type" value="Genomic_DNA"/>
</dbReference>
<dbReference type="PANTHER" id="PTHR46494">
    <property type="entry name" value="CORA FAMILY METAL ION TRANSPORTER (EUROFUNG)"/>
    <property type="match status" value="1"/>
</dbReference>
<keyword evidence="4" id="KW-1003">Cell membrane</keyword>
<keyword evidence="14" id="KW-1185">Reference proteome</keyword>
<evidence type="ECO:0000313" key="14">
    <source>
        <dbReference type="Proteomes" id="UP000536835"/>
    </source>
</evidence>
<dbReference type="Gene3D" id="3.30.460.20">
    <property type="entry name" value="CorA soluble domain-like"/>
    <property type="match status" value="1"/>
</dbReference>
<dbReference type="Proteomes" id="UP000536835">
    <property type="component" value="Unassembled WGS sequence"/>
</dbReference>
<proteinExistence type="inferred from homology"/>
<dbReference type="AlphaFoldDB" id="A0A7Y3W4U7"/>
<evidence type="ECO:0000256" key="2">
    <source>
        <dbReference type="ARBA" id="ARBA00009765"/>
    </source>
</evidence>
<dbReference type="SUPFAM" id="SSF144083">
    <property type="entry name" value="Magnesium transport protein CorA, transmembrane region"/>
    <property type="match status" value="1"/>
</dbReference>
<dbReference type="InterPro" id="IPR002523">
    <property type="entry name" value="MgTranspt_CorA/ZnTranspt_ZntB"/>
</dbReference>
<evidence type="ECO:0000256" key="7">
    <source>
        <dbReference type="ARBA" id="ARBA00022833"/>
    </source>
</evidence>
<dbReference type="GO" id="GO:0015095">
    <property type="term" value="F:magnesium ion transmembrane transporter activity"/>
    <property type="evidence" value="ECO:0007669"/>
    <property type="project" value="TreeGrafter"/>
</dbReference>
<keyword evidence="5" id="KW-0997">Cell inner membrane</keyword>
<feature type="coiled-coil region" evidence="11">
    <location>
        <begin position="227"/>
        <end position="254"/>
    </location>
</feature>
<comment type="subcellular location">
    <subcellularLocation>
        <location evidence="1">Cell membrane</location>
        <topology evidence="1">Multi-pass membrane protein</topology>
    </subcellularLocation>
</comment>
<keyword evidence="7" id="KW-0862">Zinc</keyword>
<keyword evidence="6 12" id="KW-0812">Transmembrane</keyword>
<dbReference type="GO" id="GO:0015087">
    <property type="term" value="F:cobalt ion transmembrane transporter activity"/>
    <property type="evidence" value="ECO:0007669"/>
    <property type="project" value="TreeGrafter"/>
</dbReference>
<dbReference type="GO" id="GO:0050897">
    <property type="term" value="F:cobalt ion binding"/>
    <property type="evidence" value="ECO:0007669"/>
    <property type="project" value="TreeGrafter"/>
</dbReference>
<evidence type="ECO:0000256" key="1">
    <source>
        <dbReference type="ARBA" id="ARBA00004651"/>
    </source>
</evidence>
<keyword evidence="3" id="KW-0813">Transport</keyword>
<dbReference type="InterPro" id="IPR045861">
    <property type="entry name" value="CorA_cytoplasmic_dom"/>
</dbReference>
<dbReference type="GO" id="GO:0000287">
    <property type="term" value="F:magnesium ion binding"/>
    <property type="evidence" value="ECO:0007669"/>
    <property type="project" value="TreeGrafter"/>
</dbReference>
<gene>
    <name evidence="13" type="ORF">HK107_06255</name>
</gene>
<evidence type="ECO:0000256" key="9">
    <source>
        <dbReference type="ARBA" id="ARBA00023065"/>
    </source>
</evidence>
<dbReference type="CDD" id="cd12833">
    <property type="entry name" value="ZntB-like_1"/>
    <property type="match status" value="1"/>
</dbReference>
<evidence type="ECO:0000256" key="6">
    <source>
        <dbReference type="ARBA" id="ARBA00022692"/>
    </source>
</evidence>
<accession>A0A7Y3W4U7</accession>
<evidence type="ECO:0000256" key="8">
    <source>
        <dbReference type="ARBA" id="ARBA00022989"/>
    </source>
</evidence>
<evidence type="ECO:0000256" key="3">
    <source>
        <dbReference type="ARBA" id="ARBA00022448"/>
    </source>
</evidence>
<dbReference type="GO" id="GO:0005886">
    <property type="term" value="C:plasma membrane"/>
    <property type="evidence" value="ECO:0007669"/>
    <property type="project" value="UniProtKB-SubCell"/>
</dbReference>
<keyword evidence="9" id="KW-0406">Ion transport</keyword>
<evidence type="ECO:0000256" key="11">
    <source>
        <dbReference type="SAM" id="Coils"/>
    </source>
</evidence>
<name>A0A7Y3W4U7_9PROT</name>
<evidence type="ECO:0000256" key="4">
    <source>
        <dbReference type="ARBA" id="ARBA00022475"/>
    </source>
</evidence>
<evidence type="ECO:0000256" key="10">
    <source>
        <dbReference type="ARBA" id="ARBA00023136"/>
    </source>
</evidence>
<evidence type="ECO:0000256" key="5">
    <source>
        <dbReference type="ARBA" id="ARBA00022519"/>
    </source>
</evidence>
<comment type="caution">
    <text evidence="13">The sequence shown here is derived from an EMBL/GenBank/DDBJ whole genome shotgun (WGS) entry which is preliminary data.</text>
</comment>
<keyword evidence="11" id="KW-0175">Coiled coil</keyword>
<dbReference type="InterPro" id="IPR045863">
    <property type="entry name" value="CorA_TM1_TM2"/>
</dbReference>
<keyword evidence="10 12" id="KW-0472">Membrane</keyword>
<evidence type="ECO:0000256" key="12">
    <source>
        <dbReference type="SAM" id="Phobius"/>
    </source>
</evidence>
<evidence type="ECO:0000313" key="13">
    <source>
        <dbReference type="EMBL" id="NNU15924.1"/>
    </source>
</evidence>
<protein>
    <submittedName>
        <fullName evidence="13">Zinc transporter ZntB</fullName>
    </submittedName>
</protein>
<dbReference type="PANTHER" id="PTHR46494:SF3">
    <property type="entry name" value="ZINC TRANSPORT PROTEIN ZNTB"/>
    <property type="match status" value="1"/>
</dbReference>
<reference evidence="13 14" key="1">
    <citation type="submission" date="2020-05" db="EMBL/GenBank/DDBJ databases">
        <title>Parvularcula mediterraneae sp. nov., isolated from polypropylene straw from shallow seawater of the seashore of Laganas in Zakynthos island, Greece.</title>
        <authorList>
            <person name="Szabo I."/>
            <person name="Al-Omari J."/>
            <person name="Rado J."/>
            <person name="Szerdahelyi G.S."/>
        </authorList>
    </citation>
    <scope>NUCLEOTIDE SEQUENCE [LARGE SCALE GENOMIC DNA]</scope>
    <source>
        <strain evidence="13 14">ZS-1/3</strain>
    </source>
</reference>